<dbReference type="Proteomes" id="UP000094020">
    <property type="component" value="Chromosome 7"/>
</dbReference>
<evidence type="ECO:0000313" key="15">
    <source>
        <dbReference type="Proteomes" id="UP000094020"/>
    </source>
</evidence>
<keyword evidence="8" id="KW-0443">Lipid metabolism</keyword>
<evidence type="ECO:0000256" key="5">
    <source>
        <dbReference type="ARBA" id="ARBA00022857"/>
    </source>
</evidence>
<evidence type="ECO:0000256" key="1">
    <source>
        <dbReference type="ARBA" id="ARBA00004240"/>
    </source>
</evidence>
<name>A0A1B9I4Z5_9TREE</name>
<dbReference type="PANTHER" id="PTHR43550">
    <property type="entry name" value="3-KETODIHYDROSPHINGOSINE REDUCTASE"/>
    <property type="match status" value="1"/>
</dbReference>
<keyword evidence="15" id="KW-1185">Reference proteome</keyword>
<evidence type="ECO:0000256" key="2">
    <source>
        <dbReference type="ARBA" id="ARBA00004760"/>
    </source>
</evidence>
<dbReference type="AlphaFoldDB" id="A0A1B9I4Z5"/>
<dbReference type="Gene3D" id="3.40.50.720">
    <property type="entry name" value="NAD(P)-binding Rossmann-like Domain"/>
    <property type="match status" value="1"/>
</dbReference>
<dbReference type="PANTHER" id="PTHR43550:SF3">
    <property type="entry name" value="3-KETODIHYDROSPHINGOSINE REDUCTASE"/>
    <property type="match status" value="1"/>
</dbReference>
<evidence type="ECO:0000256" key="8">
    <source>
        <dbReference type="ARBA" id="ARBA00023098"/>
    </source>
</evidence>
<accession>A0A1B9I4Z5</accession>
<reference evidence="14" key="2">
    <citation type="submission" date="2013-07" db="EMBL/GenBank/DDBJ databases">
        <authorList>
            <consortium name="The Broad Institute Genome Sequencing Platform"/>
            <person name="Cuomo C."/>
            <person name="Litvintseva A."/>
            <person name="Chen Y."/>
            <person name="Heitman J."/>
            <person name="Sun S."/>
            <person name="Springer D."/>
            <person name="Dromer F."/>
            <person name="Young S.K."/>
            <person name="Zeng Q."/>
            <person name="Gargeya S."/>
            <person name="Fitzgerald M."/>
            <person name="Abouelleil A."/>
            <person name="Alvarado L."/>
            <person name="Berlin A.M."/>
            <person name="Chapman S.B."/>
            <person name="Dewar J."/>
            <person name="Goldberg J."/>
            <person name="Griggs A."/>
            <person name="Gujja S."/>
            <person name="Hansen M."/>
            <person name="Howarth C."/>
            <person name="Imamovic A."/>
            <person name="Larimer J."/>
            <person name="McCowan C."/>
            <person name="Murphy C."/>
            <person name="Pearson M."/>
            <person name="Priest M."/>
            <person name="Roberts A."/>
            <person name="Saif S."/>
            <person name="Shea T."/>
            <person name="Sykes S."/>
            <person name="Wortman J."/>
            <person name="Nusbaum C."/>
            <person name="Birren B."/>
        </authorList>
    </citation>
    <scope>NUCLEOTIDE SEQUENCE</scope>
    <source>
        <strain evidence="14">CBS 10737</strain>
    </source>
</reference>
<dbReference type="KEGG" id="kpin:30172297"/>
<comment type="pathway">
    <text evidence="3">Sphingolipid metabolism.</text>
</comment>
<dbReference type="InterPro" id="IPR036291">
    <property type="entry name" value="NAD(P)-bd_dom_sf"/>
</dbReference>
<dbReference type="PRINTS" id="PR00081">
    <property type="entry name" value="GDHRDH"/>
</dbReference>
<evidence type="ECO:0000313" key="14">
    <source>
        <dbReference type="EMBL" id="WWC71209.1"/>
    </source>
</evidence>
<dbReference type="OrthoDB" id="10267115at2759"/>
<keyword evidence="12" id="KW-0812">Transmembrane</keyword>
<proteinExistence type="predicted"/>
<dbReference type="GO" id="GO:0005789">
    <property type="term" value="C:endoplasmic reticulum membrane"/>
    <property type="evidence" value="ECO:0007669"/>
    <property type="project" value="TreeGrafter"/>
</dbReference>
<keyword evidence="5" id="KW-0521">NADP</keyword>
<comment type="catalytic activity">
    <reaction evidence="11">
        <text>sphinganine + NADP(+) = 3-oxosphinganine + NADPH + H(+)</text>
        <dbReference type="Rhea" id="RHEA:22640"/>
        <dbReference type="ChEBI" id="CHEBI:15378"/>
        <dbReference type="ChEBI" id="CHEBI:57783"/>
        <dbReference type="ChEBI" id="CHEBI:57817"/>
        <dbReference type="ChEBI" id="CHEBI:58299"/>
        <dbReference type="ChEBI" id="CHEBI:58349"/>
        <dbReference type="EC" id="1.1.1.102"/>
    </reaction>
    <physiologicalReaction direction="right-to-left" evidence="11">
        <dbReference type="Rhea" id="RHEA:22642"/>
    </physiologicalReaction>
</comment>
<reference evidence="14" key="4">
    <citation type="submission" date="2024-02" db="EMBL/GenBank/DDBJ databases">
        <title>Comparative genomics of Cryptococcus and Kwoniella reveals pathogenesis evolution and contrasting modes of karyotype evolution via chromosome fusion or intercentromeric recombination.</title>
        <authorList>
            <person name="Coelho M.A."/>
            <person name="David-Palma M."/>
            <person name="Shea T."/>
            <person name="Bowers K."/>
            <person name="McGinley-Smith S."/>
            <person name="Mohammad A.W."/>
            <person name="Gnirke A."/>
            <person name="Yurkov A.M."/>
            <person name="Nowrousian M."/>
            <person name="Sun S."/>
            <person name="Cuomo C.A."/>
            <person name="Heitman J."/>
        </authorList>
    </citation>
    <scope>NUCLEOTIDE SEQUENCE</scope>
    <source>
        <strain evidence="14">CBS 10737</strain>
    </source>
</reference>
<keyword evidence="12" id="KW-0472">Membrane</keyword>
<comment type="function">
    <text evidence="10">Catalyzes the reduction of 3'-oxosphinganine (3-ketodihydrosphingosine/KDS) to sphinganine (dihydrosphingosine/DHS), the second step of de novo sphingolipid biosynthesis.</text>
</comment>
<evidence type="ECO:0000256" key="9">
    <source>
        <dbReference type="ARBA" id="ARBA00026112"/>
    </source>
</evidence>
<dbReference type="GeneID" id="30172297"/>
<dbReference type="InterPro" id="IPR002347">
    <property type="entry name" value="SDR_fam"/>
</dbReference>
<comment type="pathway">
    <text evidence="2">Lipid metabolism; sphingolipid metabolism.</text>
</comment>
<dbReference type="EMBL" id="KI894010">
    <property type="protein sequence ID" value="OCF50603.1"/>
    <property type="molecule type" value="Genomic_DNA"/>
</dbReference>
<evidence type="ECO:0000256" key="12">
    <source>
        <dbReference type="SAM" id="Phobius"/>
    </source>
</evidence>
<dbReference type="EMBL" id="CP144525">
    <property type="protein sequence ID" value="WWC71209.1"/>
    <property type="molecule type" value="Genomic_DNA"/>
</dbReference>
<comment type="subcellular location">
    <subcellularLocation>
        <location evidence="1">Endoplasmic reticulum</location>
    </subcellularLocation>
</comment>
<reference evidence="13" key="1">
    <citation type="submission" date="2013-07" db="EMBL/GenBank/DDBJ databases">
        <title>The Genome Sequence of Cryptococcus pinus CBS10737.</title>
        <authorList>
            <consortium name="The Broad Institute Genome Sequencing Platform"/>
            <person name="Cuomo C."/>
            <person name="Litvintseva A."/>
            <person name="Chen Y."/>
            <person name="Heitman J."/>
            <person name="Sun S."/>
            <person name="Springer D."/>
            <person name="Dromer F."/>
            <person name="Young S.K."/>
            <person name="Zeng Q."/>
            <person name="Gargeya S."/>
            <person name="Fitzgerald M."/>
            <person name="Abouelleil A."/>
            <person name="Alvarado L."/>
            <person name="Berlin A.M."/>
            <person name="Chapman S.B."/>
            <person name="Dewar J."/>
            <person name="Goldberg J."/>
            <person name="Griggs A."/>
            <person name="Gujja S."/>
            <person name="Hansen M."/>
            <person name="Howarth C."/>
            <person name="Imamovic A."/>
            <person name="Larimer J."/>
            <person name="McCowan C."/>
            <person name="Murphy C."/>
            <person name="Pearson M."/>
            <person name="Priest M."/>
            <person name="Roberts A."/>
            <person name="Saif S."/>
            <person name="Shea T."/>
            <person name="Sykes S."/>
            <person name="Wortman J."/>
            <person name="Nusbaum C."/>
            <person name="Birren B."/>
        </authorList>
    </citation>
    <scope>NUCLEOTIDE SEQUENCE [LARGE SCALE GENOMIC DNA]</scope>
    <source>
        <strain evidence="13">CBS 10737</strain>
    </source>
</reference>
<evidence type="ECO:0000313" key="13">
    <source>
        <dbReference type="EMBL" id="OCF50603.1"/>
    </source>
</evidence>
<dbReference type="GO" id="GO:0047560">
    <property type="term" value="F:3-dehydrosphinganine reductase activity"/>
    <property type="evidence" value="ECO:0007669"/>
    <property type="project" value="UniProtKB-EC"/>
</dbReference>
<sequence>MPRMSLAYTIFKDIYQAHSIVINSTLALLLGLILFEMGWLTKSDYQPKGKHCYVTGGTQGLGKALAESLVRQGAHVTVIARDVEKGKRVEAELKSIAQPNQIIQFISADLTDPQSSLDTLNRATERFEGKVPDYIYLCAGFSKPKYMVDSSMKEFQAGFDGTYWVSAYTAHAAVKLMVTQRVLGKIVFVSSFLGYTSFAGYTNYSPGKYALRGLADALRSEMLLHDIKIHIFMPCGIAGPGYEAENEFKPAVTLKIEEDDTQISPEQCAAALETGLRKGYYQITDNIVCDFARLRSNGGVPTNNFFADCFYLFISSFGLPIWRMTADATVRKGRKAVQEDYEARGVYDHSSK</sequence>
<dbReference type="CDD" id="cd08939">
    <property type="entry name" value="KDSR-like_SDR_c"/>
    <property type="match status" value="1"/>
</dbReference>
<gene>
    <name evidence="13" type="ORF">I206_03928</name>
    <name evidence="14" type="ORF">I206_105162</name>
</gene>
<dbReference type="GO" id="GO:0006666">
    <property type="term" value="P:3-keto-sphinganine metabolic process"/>
    <property type="evidence" value="ECO:0007669"/>
    <property type="project" value="InterPro"/>
</dbReference>
<dbReference type="GO" id="GO:0030148">
    <property type="term" value="P:sphingolipid biosynthetic process"/>
    <property type="evidence" value="ECO:0007669"/>
    <property type="project" value="InterPro"/>
</dbReference>
<keyword evidence="6" id="KW-0746">Sphingolipid metabolism</keyword>
<dbReference type="STRING" id="1296096.A0A1B9I4Z5"/>
<dbReference type="InterPro" id="IPR045022">
    <property type="entry name" value="KDSR-like"/>
</dbReference>
<keyword evidence="12" id="KW-1133">Transmembrane helix</keyword>
<evidence type="ECO:0000256" key="11">
    <source>
        <dbReference type="ARBA" id="ARBA00048930"/>
    </source>
</evidence>
<protein>
    <recommendedName>
        <fullName evidence="9">3-dehydrosphinganine reductase</fullName>
        <ecNumber evidence="9">1.1.1.102</ecNumber>
    </recommendedName>
</protein>
<organism evidence="13">
    <name type="scientific">Kwoniella pini CBS 10737</name>
    <dbReference type="NCBI Taxonomy" id="1296096"/>
    <lineage>
        <taxon>Eukaryota</taxon>
        <taxon>Fungi</taxon>
        <taxon>Dikarya</taxon>
        <taxon>Basidiomycota</taxon>
        <taxon>Agaricomycotina</taxon>
        <taxon>Tremellomycetes</taxon>
        <taxon>Tremellales</taxon>
        <taxon>Cryptococcaceae</taxon>
        <taxon>Kwoniella</taxon>
    </lineage>
</organism>
<feature type="transmembrane region" description="Helical" evidence="12">
    <location>
        <begin position="20"/>
        <end position="40"/>
    </location>
</feature>
<dbReference type="EC" id="1.1.1.102" evidence="9"/>
<reference evidence="13" key="3">
    <citation type="submission" date="2016-07" db="EMBL/GenBank/DDBJ databases">
        <title>Evolution of pathogenesis and genome organization in the Tremellales.</title>
        <authorList>
            <person name="Cuomo C."/>
            <person name="Litvintseva A."/>
            <person name="Heitman J."/>
            <person name="Chen Y."/>
            <person name="Sun S."/>
            <person name="Springer D."/>
            <person name="Dromer F."/>
            <person name="Young S."/>
            <person name="Zeng Q."/>
            <person name="Chapman S."/>
            <person name="Gujja S."/>
            <person name="Saif S."/>
            <person name="Birren B."/>
        </authorList>
    </citation>
    <scope>NUCLEOTIDE SEQUENCE</scope>
    <source>
        <strain evidence="13">CBS 10737</strain>
    </source>
</reference>
<evidence type="ECO:0000256" key="10">
    <source>
        <dbReference type="ARBA" id="ARBA00044737"/>
    </source>
</evidence>
<evidence type="ECO:0000256" key="6">
    <source>
        <dbReference type="ARBA" id="ARBA00022919"/>
    </source>
</evidence>
<dbReference type="SUPFAM" id="SSF51735">
    <property type="entry name" value="NAD(P)-binding Rossmann-fold domains"/>
    <property type="match status" value="1"/>
</dbReference>
<evidence type="ECO:0000256" key="3">
    <source>
        <dbReference type="ARBA" id="ARBA00004991"/>
    </source>
</evidence>
<keyword evidence="7" id="KW-0560">Oxidoreductase</keyword>
<evidence type="ECO:0000256" key="7">
    <source>
        <dbReference type="ARBA" id="ARBA00023002"/>
    </source>
</evidence>
<dbReference type="Pfam" id="PF00106">
    <property type="entry name" value="adh_short"/>
    <property type="match status" value="1"/>
</dbReference>
<dbReference type="RefSeq" id="XP_019011822.1">
    <property type="nucleotide sequence ID" value="XM_019155668.1"/>
</dbReference>
<evidence type="ECO:0000256" key="4">
    <source>
        <dbReference type="ARBA" id="ARBA00022824"/>
    </source>
</evidence>
<keyword evidence="4" id="KW-0256">Endoplasmic reticulum</keyword>